<dbReference type="Proteomes" id="UP000281813">
    <property type="component" value="Unassembled WGS sequence"/>
</dbReference>
<dbReference type="OrthoDB" id="2705180at2"/>
<keyword evidence="3" id="KW-1185">Reference proteome</keyword>
<name>A0A494Z3X0_9BACI</name>
<evidence type="ECO:0000313" key="2">
    <source>
        <dbReference type="EMBL" id="RKQ17141.1"/>
    </source>
</evidence>
<gene>
    <name evidence="2" type="ORF">D8M05_05615</name>
</gene>
<keyword evidence="1" id="KW-0175">Coiled coil</keyword>
<evidence type="ECO:0000256" key="1">
    <source>
        <dbReference type="SAM" id="Coils"/>
    </source>
</evidence>
<evidence type="ECO:0008006" key="4">
    <source>
        <dbReference type="Google" id="ProtNLM"/>
    </source>
</evidence>
<protein>
    <recommendedName>
        <fullName evidence="4">DUF2564 family protein</fullName>
    </recommendedName>
</protein>
<organism evidence="2 3">
    <name type="scientific">Oceanobacillus bengalensis</name>
    <dbReference type="NCBI Taxonomy" id="1435466"/>
    <lineage>
        <taxon>Bacteria</taxon>
        <taxon>Bacillati</taxon>
        <taxon>Bacillota</taxon>
        <taxon>Bacilli</taxon>
        <taxon>Bacillales</taxon>
        <taxon>Bacillaceae</taxon>
        <taxon>Oceanobacillus</taxon>
    </lineage>
</organism>
<comment type="caution">
    <text evidence="2">The sequence shown here is derived from an EMBL/GenBank/DDBJ whole genome shotgun (WGS) entry which is preliminary data.</text>
</comment>
<reference evidence="2 3" key="1">
    <citation type="journal article" date="2015" name="Antonie Van Leeuwenhoek">
        <title>Oceanobacillus bengalensis sp. nov., a bacterium isolated from seawater of the Bay of Bengal.</title>
        <authorList>
            <person name="Yongchang O."/>
            <person name="Xiang W."/>
            <person name="Wang G."/>
        </authorList>
    </citation>
    <scope>NUCLEOTIDE SEQUENCE [LARGE SCALE GENOMIC DNA]</scope>
    <source>
        <strain evidence="2 3">MCCC 1K00260</strain>
    </source>
</reference>
<proteinExistence type="predicted"/>
<dbReference type="RefSeq" id="WP_121129491.1">
    <property type="nucleotide sequence ID" value="NZ_JBHUFK010000041.1"/>
</dbReference>
<dbReference type="EMBL" id="RBZO01000006">
    <property type="protein sequence ID" value="RKQ17141.1"/>
    <property type="molecule type" value="Genomic_DNA"/>
</dbReference>
<dbReference type="AlphaFoldDB" id="A0A494Z3X0"/>
<sequence length="91" mass="10376">MVQQNIHEQLQQASQKIKDAQEKVLQAQGKDFQVLEQAEKQLRLAEEELQGVSSQAGTEATENSQFQQAFEELHDVRQQVTEAQQNINDVL</sequence>
<feature type="coiled-coil region" evidence="1">
    <location>
        <begin position="3"/>
        <end position="86"/>
    </location>
</feature>
<accession>A0A494Z3X0</accession>
<evidence type="ECO:0000313" key="3">
    <source>
        <dbReference type="Proteomes" id="UP000281813"/>
    </source>
</evidence>